<dbReference type="Proteomes" id="UP000179588">
    <property type="component" value="Unassembled WGS sequence"/>
</dbReference>
<dbReference type="OrthoDB" id="6835762at2"/>
<dbReference type="RefSeq" id="WP_070927327.1">
    <property type="nucleotide sequence ID" value="NZ_VAUE01000002.1"/>
</dbReference>
<dbReference type="PANTHER" id="PTHR38785:SF1">
    <property type="entry name" value="HOMOLOG OF VIRK"/>
    <property type="match status" value="1"/>
</dbReference>
<dbReference type="Pfam" id="PF04393">
    <property type="entry name" value="DUF535"/>
    <property type="match status" value="1"/>
</dbReference>
<keyword evidence="3" id="KW-1185">Reference proteome</keyword>
<evidence type="ECO:0000256" key="1">
    <source>
        <dbReference type="SAM" id="Phobius"/>
    </source>
</evidence>
<dbReference type="EMBL" id="LVIE01000135">
    <property type="protein sequence ID" value="OHT24390.1"/>
    <property type="molecule type" value="Genomic_DNA"/>
</dbReference>
<keyword evidence="1" id="KW-1133">Transmembrane helix</keyword>
<sequence length="304" mass="35160">MGLLKQWRNQNKIWQSINKGYDNLKRQARIAKLPKKPYQQFQIMCENYTSARMSKQFSHTPDFAERPLNKYLHRKWNGKQKLLTASYTLELIEKTFTADAIQAMFSTERKGLNVANIELKSGDFAQLKLVYSAFPREGDLTLHLFNEFGDDIYLMSFSFGTEGQLYVCSLQGPSTEQSTEQVKSITKQMHNMRPKNLLMSAIYAVAAFFHCTAILGISNNSHIKRQHLKSSYDNFWQECNATANSDGWYYLPLTEPVRDIESVKSQHRSAFRKREALREAMYQSVLSSLSQYSVDPNKQSKTLN</sequence>
<comment type="caution">
    <text evidence="2">The sequence shown here is derived from an EMBL/GenBank/DDBJ whole genome shotgun (WGS) entry which is preliminary data.</text>
</comment>
<dbReference type="GeneID" id="92280214"/>
<name>A0A1S1HVN3_PROST</name>
<proteinExistence type="predicted"/>
<evidence type="ECO:0000313" key="3">
    <source>
        <dbReference type="Proteomes" id="UP000179588"/>
    </source>
</evidence>
<dbReference type="AlphaFoldDB" id="A0A1S1HVN3"/>
<protein>
    <submittedName>
        <fullName evidence="2">Uncharacterized protein</fullName>
    </submittedName>
</protein>
<dbReference type="PANTHER" id="PTHR38785">
    <property type="entry name" value="HOMOLOG OF VIRK"/>
    <property type="match status" value="1"/>
</dbReference>
<organism evidence="2 3">
    <name type="scientific">Providencia stuartii</name>
    <dbReference type="NCBI Taxonomy" id="588"/>
    <lineage>
        <taxon>Bacteria</taxon>
        <taxon>Pseudomonadati</taxon>
        <taxon>Pseudomonadota</taxon>
        <taxon>Gammaproteobacteria</taxon>
        <taxon>Enterobacterales</taxon>
        <taxon>Morganellaceae</taxon>
        <taxon>Providencia</taxon>
    </lineage>
</organism>
<evidence type="ECO:0000313" key="2">
    <source>
        <dbReference type="EMBL" id="OHT24390.1"/>
    </source>
</evidence>
<gene>
    <name evidence="2" type="ORF">A3Q29_17710</name>
</gene>
<reference evidence="2 3" key="1">
    <citation type="submission" date="2016-03" db="EMBL/GenBank/DDBJ databases">
        <title>Genome sequence of Providencia stuartii strain, isolated from the salivary glands of larval Lucilia sericata.</title>
        <authorList>
            <person name="Yuan Y."/>
            <person name="Zhang Y."/>
            <person name="Fu S."/>
            <person name="Crippen T.L."/>
            <person name="Visi D."/>
            <person name="Benbow M.E."/>
            <person name="Allen M."/>
            <person name="Tomberlin J.K."/>
            <person name="Sze S.-H."/>
            <person name="Tarone A.M."/>
        </authorList>
    </citation>
    <scope>NUCLEOTIDE SEQUENCE [LARGE SCALE GENOMIC DNA]</scope>
    <source>
        <strain evidence="2 3">Crippen</strain>
    </source>
</reference>
<feature type="transmembrane region" description="Helical" evidence="1">
    <location>
        <begin position="197"/>
        <end position="217"/>
    </location>
</feature>
<dbReference type="InterPro" id="IPR007488">
    <property type="entry name" value="DUF535"/>
</dbReference>
<keyword evidence="1" id="KW-0812">Transmembrane</keyword>
<accession>A0A1S1HVN3</accession>
<keyword evidence="1" id="KW-0472">Membrane</keyword>